<keyword evidence="4" id="KW-1003">Cell membrane</keyword>
<dbReference type="PANTHER" id="PTHR45339:SF1">
    <property type="entry name" value="HYBRID SIGNAL TRANSDUCTION HISTIDINE KINASE J"/>
    <property type="match status" value="1"/>
</dbReference>
<dbReference type="SUPFAM" id="SSF47384">
    <property type="entry name" value="Homodimeric domain of signal transducing histidine kinase"/>
    <property type="match status" value="1"/>
</dbReference>
<dbReference type="InterPro" id="IPR036890">
    <property type="entry name" value="HATPase_C_sf"/>
</dbReference>
<dbReference type="EC" id="2.7.13.3" evidence="3"/>
<dbReference type="PROSITE" id="PS50110">
    <property type="entry name" value="RESPONSE_REGULATORY"/>
    <property type="match status" value="1"/>
</dbReference>
<dbReference type="PROSITE" id="PS50894">
    <property type="entry name" value="HPT"/>
    <property type="match status" value="1"/>
</dbReference>
<dbReference type="Gene3D" id="1.10.287.130">
    <property type="match status" value="1"/>
</dbReference>
<accession>A0AA42RW80</accession>
<dbReference type="Pfam" id="PF02518">
    <property type="entry name" value="HATPase_c"/>
    <property type="match status" value="1"/>
</dbReference>
<dbReference type="PRINTS" id="PR00344">
    <property type="entry name" value="BCTRLSENSOR"/>
</dbReference>
<dbReference type="Gene3D" id="1.20.120.160">
    <property type="entry name" value="HPT domain"/>
    <property type="match status" value="1"/>
</dbReference>
<organism evidence="18 19">
    <name type="scientific">Pseudomonas mosselii</name>
    <dbReference type="NCBI Taxonomy" id="78327"/>
    <lineage>
        <taxon>Bacteria</taxon>
        <taxon>Pseudomonadati</taxon>
        <taxon>Pseudomonadota</taxon>
        <taxon>Gammaproteobacteria</taxon>
        <taxon>Pseudomonadales</taxon>
        <taxon>Pseudomonadaceae</taxon>
        <taxon>Pseudomonas</taxon>
    </lineage>
</organism>
<evidence type="ECO:0000313" key="18">
    <source>
        <dbReference type="EMBL" id="MDH1629570.1"/>
    </source>
</evidence>
<evidence type="ECO:0000256" key="8">
    <source>
        <dbReference type="ARBA" id="ARBA00022840"/>
    </source>
</evidence>
<dbReference type="Proteomes" id="UP001160882">
    <property type="component" value="Unassembled WGS sequence"/>
</dbReference>
<evidence type="ECO:0000256" key="2">
    <source>
        <dbReference type="ARBA" id="ARBA00004651"/>
    </source>
</evidence>
<evidence type="ECO:0000256" key="5">
    <source>
        <dbReference type="ARBA" id="ARBA00022553"/>
    </source>
</evidence>
<evidence type="ECO:0000256" key="12">
    <source>
        <dbReference type="PROSITE-ProRule" id="PRU00110"/>
    </source>
</evidence>
<dbReference type="EMBL" id="JAOCGG010000006">
    <property type="protein sequence ID" value="MDH1629570.1"/>
    <property type="molecule type" value="Genomic_DNA"/>
</dbReference>
<dbReference type="InterPro" id="IPR005467">
    <property type="entry name" value="His_kinase_dom"/>
</dbReference>
<dbReference type="SUPFAM" id="SSF55874">
    <property type="entry name" value="ATPase domain of HSP90 chaperone/DNA topoisomerase II/histidine kinase"/>
    <property type="match status" value="1"/>
</dbReference>
<evidence type="ECO:0000256" key="3">
    <source>
        <dbReference type="ARBA" id="ARBA00012438"/>
    </source>
</evidence>
<comment type="catalytic activity">
    <reaction evidence="1">
        <text>ATP + protein L-histidine = ADP + protein N-phospho-L-histidine.</text>
        <dbReference type="EC" id="2.7.13.3"/>
    </reaction>
</comment>
<dbReference type="InterPro" id="IPR004358">
    <property type="entry name" value="Sig_transdc_His_kin-like_C"/>
</dbReference>
<dbReference type="GO" id="GO:0005886">
    <property type="term" value="C:plasma membrane"/>
    <property type="evidence" value="ECO:0007669"/>
    <property type="project" value="UniProtKB-SubCell"/>
</dbReference>
<dbReference type="InterPro" id="IPR008207">
    <property type="entry name" value="Sig_transdc_His_kin_Hpt_dom"/>
</dbReference>
<dbReference type="Pfam" id="PF00072">
    <property type="entry name" value="Response_reg"/>
    <property type="match status" value="1"/>
</dbReference>
<evidence type="ECO:0000259" key="15">
    <source>
        <dbReference type="PROSITE" id="PS50109"/>
    </source>
</evidence>
<dbReference type="Gene3D" id="3.40.50.2300">
    <property type="match status" value="1"/>
</dbReference>
<dbReference type="InterPro" id="IPR036097">
    <property type="entry name" value="HisK_dim/P_sf"/>
</dbReference>
<keyword evidence="6 14" id="KW-0812">Transmembrane</keyword>
<keyword evidence="10" id="KW-0902">Two-component regulatory system</keyword>
<dbReference type="PROSITE" id="PS50109">
    <property type="entry name" value="HIS_KIN"/>
    <property type="match status" value="1"/>
</dbReference>
<dbReference type="InterPro" id="IPR003594">
    <property type="entry name" value="HATPase_dom"/>
</dbReference>
<dbReference type="PANTHER" id="PTHR45339">
    <property type="entry name" value="HYBRID SIGNAL TRANSDUCTION HISTIDINE KINASE J"/>
    <property type="match status" value="1"/>
</dbReference>
<dbReference type="GO" id="GO:0000155">
    <property type="term" value="F:phosphorelay sensor kinase activity"/>
    <property type="evidence" value="ECO:0007669"/>
    <property type="project" value="InterPro"/>
</dbReference>
<feature type="domain" description="Histidine kinase" evidence="15">
    <location>
        <begin position="502"/>
        <end position="722"/>
    </location>
</feature>
<evidence type="ECO:0000256" key="4">
    <source>
        <dbReference type="ARBA" id="ARBA00022475"/>
    </source>
</evidence>
<keyword evidence="7" id="KW-0547">Nucleotide-binding</keyword>
<dbReference type="RefSeq" id="WP_280080700.1">
    <property type="nucleotide sequence ID" value="NZ_JAOCGG010000006.1"/>
</dbReference>
<feature type="transmembrane region" description="Helical" evidence="14">
    <location>
        <begin position="20"/>
        <end position="40"/>
    </location>
</feature>
<keyword evidence="11 14" id="KW-0472">Membrane</keyword>
<protein>
    <recommendedName>
        <fullName evidence="3">histidine kinase</fullName>
        <ecNumber evidence="3">2.7.13.3</ecNumber>
    </recommendedName>
</protein>
<evidence type="ECO:0000259" key="17">
    <source>
        <dbReference type="PROSITE" id="PS50894"/>
    </source>
</evidence>
<dbReference type="CDD" id="cd17546">
    <property type="entry name" value="REC_hyHK_CKI1_RcsC-like"/>
    <property type="match status" value="1"/>
</dbReference>
<feature type="domain" description="Response regulatory" evidence="16">
    <location>
        <begin position="853"/>
        <end position="967"/>
    </location>
</feature>
<dbReference type="SUPFAM" id="SSF47226">
    <property type="entry name" value="Histidine-containing phosphotransfer domain, HPT domain"/>
    <property type="match status" value="1"/>
</dbReference>
<proteinExistence type="predicted"/>
<dbReference type="SMART" id="SM00387">
    <property type="entry name" value="HATPase_c"/>
    <property type="match status" value="1"/>
</dbReference>
<dbReference type="CDD" id="cd16922">
    <property type="entry name" value="HATPase_EvgS-ArcB-TorS-like"/>
    <property type="match status" value="1"/>
</dbReference>
<comment type="caution">
    <text evidence="18">The sequence shown here is derived from an EMBL/GenBank/DDBJ whole genome shotgun (WGS) entry which is preliminary data.</text>
</comment>
<keyword evidence="8" id="KW-0067">ATP-binding</keyword>
<evidence type="ECO:0000256" key="10">
    <source>
        <dbReference type="ARBA" id="ARBA00023012"/>
    </source>
</evidence>
<feature type="domain" description="HPt" evidence="17">
    <location>
        <begin position="983"/>
        <end position="1079"/>
    </location>
</feature>
<evidence type="ECO:0000313" key="19">
    <source>
        <dbReference type="Proteomes" id="UP001160882"/>
    </source>
</evidence>
<evidence type="ECO:0000256" key="13">
    <source>
        <dbReference type="PROSITE-ProRule" id="PRU00169"/>
    </source>
</evidence>
<keyword evidence="5 13" id="KW-0597">Phosphoprotein</keyword>
<dbReference type="SMART" id="SM00448">
    <property type="entry name" value="REC"/>
    <property type="match status" value="1"/>
</dbReference>
<dbReference type="AlphaFoldDB" id="A0AA42RW80"/>
<feature type="modified residue" description="4-aspartylphosphate" evidence="13">
    <location>
        <position position="902"/>
    </location>
</feature>
<comment type="subcellular location">
    <subcellularLocation>
        <location evidence="2">Cell membrane</location>
        <topology evidence="2">Multi-pass membrane protein</topology>
    </subcellularLocation>
</comment>
<dbReference type="Pfam" id="PF00512">
    <property type="entry name" value="HisKA"/>
    <property type="match status" value="1"/>
</dbReference>
<evidence type="ECO:0000256" key="7">
    <source>
        <dbReference type="ARBA" id="ARBA00022741"/>
    </source>
</evidence>
<evidence type="ECO:0000256" key="1">
    <source>
        <dbReference type="ARBA" id="ARBA00000085"/>
    </source>
</evidence>
<dbReference type="SUPFAM" id="SSF52172">
    <property type="entry name" value="CheY-like"/>
    <property type="match status" value="1"/>
</dbReference>
<dbReference type="SMART" id="SM00388">
    <property type="entry name" value="HisKA"/>
    <property type="match status" value="1"/>
</dbReference>
<dbReference type="CDD" id="cd00082">
    <property type="entry name" value="HisKA"/>
    <property type="match status" value="1"/>
</dbReference>
<gene>
    <name evidence="18" type="ORF">N5I14_04840</name>
</gene>
<evidence type="ECO:0000256" key="11">
    <source>
        <dbReference type="ARBA" id="ARBA00023136"/>
    </source>
</evidence>
<dbReference type="FunFam" id="3.30.565.10:FF:000010">
    <property type="entry name" value="Sensor histidine kinase RcsC"/>
    <property type="match status" value="1"/>
</dbReference>
<name>A0AA42RW80_9PSED</name>
<evidence type="ECO:0000256" key="9">
    <source>
        <dbReference type="ARBA" id="ARBA00022989"/>
    </source>
</evidence>
<evidence type="ECO:0000256" key="6">
    <source>
        <dbReference type="ARBA" id="ARBA00022692"/>
    </source>
</evidence>
<dbReference type="GO" id="GO:0005524">
    <property type="term" value="F:ATP binding"/>
    <property type="evidence" value="ECO:0007669"/>
    <property type="project" value="UniProtKB-KW"/>
</dbReference>
<dbReference type="InterPro" id="IPR003661">
    <property type="entry name" value="HisK_dim/P_dom"/>
</dbReference>
<keyword evidence="9 14" id="KW-1133">Transmembrane helix</keyword>
<sequence length="1079" mass="117919">MPLNRSTVGRLAKVSQRLNFGLLLSLLLGFFFVVSGYWVTYKVLRGELLKANHHFLNFVGRAYDHEVFLLRAVNASSTPDYSGQRSAAQTRITKREEQGAVVYTGQASQYATTFSMVTPTSLDQPARVNPAMAQGIALANVYSDFWARSAFFAPQMFLLDPTHQIDIALPAIASVPSQDQLMHGDVQAVLRQVQGTIARQPPKDSDLFVRWASAQRVNALGSEQLLAYVSMPASLAGHSFGQPASGVVAAALMDLYEPEQIGTRIERQMFDEVSFDAIDLLAPDGNLLLGEHTDDILAYEDGLHLTTSGLLIKRSSGAILAWQALYRISFERLVSHARWQLLSLAGLLAACLLAGWGVSSWYRRRIVVPARSDYSELRHNHDFNQSLLHTVPLALCVLKGDQRITSNSLFSEWLGASPDLDNLLLNWPLYDEHSQPQTGEGCLLLASRVLHVRYAPTHYLDERVLLCTFTDISAHREAAATLVYARQAAEAANAEKSRFVATVSHEIRTPLYGVLGTLELLGLTELSPRQRAYLDTIDSSSELLLHVISDVLDMSKIESGQLLLESTEFDPMAMLEALMRGFSDMAAKKGLALYSCIEPGLPARVIGDGQRLRQVVGNLLNNAIKFTEHGQVAVYLNGVRGEKGQWQLTWQVHDTGPGIDEASRQRLFEPFYQGQQQPHAIKGTGLGLPICIKLCELMGATLRLRSQPGEGSDFSVVLNVPAVESASDTAPACDFSGSLIEVRSPYPDLTDCLCAWLEYHGARTSIDDEPAGELPDALLEVMPQATTALAHSGTTVYARHDFGLVAQAIGKDILVNQHSLGGILQALSIALDGELPLPEPQAATGQTHHLGLRVLLAEDNPVNQTLMSEQLENIGCVVSVTNNGQQALEQLDQQPFDLLLTDVNMPVMDGYALANAVRARGLALPIIGVTANALREEGEHCMQVGMNSWLSKPISIDGLYLCLQALKVKVADEPLAPCQATDQLQVPQRMRALFAQTLADDLKALRQAIEEYDPARISCVLHRLRSALSVARGKALLEASKALEAALEGADPEVMRAQLIAYVERIEATLIAQSDHHDG</sequence>
<reference evidence="18" key="1">
    <citation type="submission" date="2022-09" db="EMBL/GenBank/DDBJ databases">
        <title>Intensive care unit water sources are persistently colonized with multi-drug resistant bacteria and are the site of extensive horizontal gene transfer of antibiotic resistance genes.</title>
        <authorList>
            <person name="Diorio-Toth L."/>
        </authorList>
    </citation>
    <scope>NUCLEOTIDE SEQUENCE</scope>
    <source>
        <strain evidence="18">GD03782</strain>
    </source>
</reference>
<dbReference type="InterPro" id="IPR001789">
    <property type="entry name" value="Sig_transdc_resp-reg_receiver"/>
</dbReference>
<dbReference type="Gene3D" id="3.30.565.10">
    <property type="entry name" value="Histidine kinase-like ATPase, C-terminal domain"/>
    <property type="match status" value="1"/>
</dbReference>
<feature type="modified residue" description="Phosphohistidine" evidence="12">
    <location>
        <position position="1022"/>
    </location>
</feature>
<dbReference type="InterPro" id="IPR011006">
    <property type="entry name" value="CheY-like_superfamily"/>
</dbReference>
<evidence type="ECO:0000259" key="16">
    <source>
        <dbReference type="PROSITE" id="PS50110"/>
    </source>
</evidence>
<evidence type="ECO:0000256" key="14">
    <source>
        <dbReference type="SAM" id="Phobius"/>
    </source>
</evidence>
<dbReference type="InterPro" id="IPR036641">
    <property type="entry name" value="HPT_dom_sf"/>
</dbReference>